<comment type="caution">
    <text evidence="1">The sequence shown here is derived from an EMBL/GenBank/DDBJ whole genome shotgun (WGS) entry which is preliminary data.</text>
</comment>
<protein>
    <submittedName>
        <fullName evidence="1">Uncharacterized protein</fullName>
    </submittedName>
</protein>
<dbReference type="Proteomes" id="UP001196413">
    <property type="component" value="Unassembled WGS sequence"/>
</dbReference>
<keyword evidence="2" id="KW-1185">Reference proteome</keyword>
<organism evidence="1 2">
    <name type="scientific">Parelaphostrongylus tenuis</name>
    <name type="common">Meningeal worm</name>
    <dbReference type="NCBI Taxonomy" id="148309"/>
    <lineage>
        <taxon>Eukaryota</taxon>
        <taxon>Metazoa</taxon>
        <taxon>Ecdysozoa</taxon>
        <taxon>Nematoda</taxon>
        <taxon>Chromadorea</taxon>
        <taxon>Rhabditida</taxon>
        <taxon>Rhabditina</taxon>
        <taxon>Rhabditomorpha</taxon>
        <taxon>Strongyloidea</taxon>
        <taxon>Metastrongylidae</taxon>
        <taxon>Parelaphostrongylus</taxon>
    </lineage>
</organism>
<accession>A0AAD5QWR2</accession>
<reference evidence="1" key="1">
    <citation type="submission" date="2021-06" db="EMBL/GenBank/DDBJ databases">
        <title>Parelaphostrongylus tenuis whole genome reference sequence.</title>
        <authorList>
            <person name="Garwood T.J."/>
            <person name="Larsen P.A."/>
            <person name="Fountain-Jones N.M."/>
            <person name="Garbe J.R."/>
            <person name="Macchietto M.G."/>
            <person name="Kania S.A."/>
            <person name="Gerhold R.W."/>
            <person name="Richards J.E."/>
            <person name="Wolf T.M."/>
        </authorList>
    </citation>
    <scope>NUCLEOTIDE SEQUENCE</scope>
    <source>
        <strain evidence="1">MNPRO001-30</strain>
        <tissue evidence="1">Meninges</tissue>
    </source>
</reference>
<evidence type="ECO:0000313" key="1">
    <source>
        <dbReference type="EMBL" id="KAJ1364362.1"/>
    </source>
</evidence>
<name>A0AAD5QWR2_PARTN</name>
<proteinExistence type="predicted"/>
<evidence type="ECO:0000313" key="2">
    <source>
        <dbReference type="Proteomes" id="UP001196413"/>
    </source>
</evidence>
<dbReference type="AlphaFoldDB" id="A0AAD5QWR2"/>
<sequence>MEKSWNFYNWLASNGTIQQNGNVTKCCTCKDTLQVTEWHVFYYVLTLIHPFISVPSEIPMVGESVEQRSSALIAPRQEQPVRFLLDTDTCKHVVVGQTVDEQHVERRNADVLFSHALKTIRPYQCRHGVPKCVPVG</sequence>
<gene>
    <name evidence="1" type="ORF">KIN20_024448</name>
</gene>
<dbReference type="EMBL" id="JAHQIW010004953">
    <property type="protein sequence ID" value="KAJ1364362.1"/>
    <property type="molecule type" value="Genomic_DNA"/>
</dbReference>